<reference evidence="2" key="1">
    <citation type="submission" date="2021-03" db="EMBL/GenBank/DDBJ databases">
        <title>Draft genome sequence of rust myrtle Austropuccinia psidii MF-1, a brazilian biotype.</title>
        <authorList>
            <person name="Quecine M.C."/>
            <person name="Pachon D.M.R."/>
            <person name="Bonatelli M.L."/>
            <person name="Correr F.H."/>
            <person name="Franceschini L.M."/>
            <person name="Leite T.F."/>
            <person name="Margarido G.R.A."/>
            <person name="Almeida C.A."/>
            <person name="Ferrarezi J.A."/>
            <person name="Labate C.A."/>
        </authorList>
    </citation>
    <scope>NUCLEOTIDE SEQUENCE</scope>
    <source>
        <strain evidence="2">MF-1</strain>
    </source>
</reference>
<keyword evidence="3" id="KW-1185">Reference proteome</keyword>
<proteinExistence type="predicted"/>
<dbReference type="InterPro" id="IPR054722">
    <property type="entry name" value="PolX-like_BBD"/>
</dbReference>
<evidence type="ECO:0000313" key="3">
    <source>
        <dbReference type="Proteomes" id="UP000765509"/>
    </source>
</evidence>
<organism evidence="2 3">
    <name type="scientific">Austropuccinia psidii MF-1</name>
    <dbReference type="NCBI Taxonomy" id="1389203"/>
    <lineage>
        <taxon>Eukaryota</taxon>
        <taxon>Fungi</taxon>
        <taxon>Dikarya</taxon>
        <taxon>Basidiomycota</taxon>
        <taxon>Pucciniomycotina</taxon>
        <taxon>Pucciniomycetes</taxon>
        <taxon>Pucciniales</taxon>
        <taxon>Sphaerophragmiaceae</taxon>
        <taxon>Austropuccinia</taxon>
    </lineage>
</organism>
<dbReference type="Pfam" id="PF22936">
    <property type="entry name" value="Pol_BBD"/>
    <property type="match status" value="1"/>
</dbReference>
<sequence length="139" mass="15825">MKTDEIKLADGSTIHSQGHGKIHFKLPHMILQIKDTLYISNSAMNLLSMATFLKLKHIVKALDKECFELIDKNKIRIMTGSFKTLNLIIDTQKYTSFSASTVSPKDLLQLHQAAGPPMDRILQENVPRSKHSRIQIHYL</sequence>
<comment type="caution">
    <text evidence="2">The sequence shown here is derived from an EMBL/GenBank/DDBJ whole genome shotgun (WGS) entry which is preliminary data.</text>
</comment>
<dbReference type="AlphaFoldDB" id="A0A9Q3HW95"/>
<dbReference type="OrthoDB" id="7691805at2759"/>
<feature type="domain" description="Retrovirus-related Pol polyprotein from transposon TNT 1-94-like beta-barrel" evidence="1">
    <location>
        <begin position="3"/>
        <end position="53"/>
    </location>
</feature>
<evidence type="ECO:0000259" key="1">
    <source>
        <dbReference type="Pfam" id="PF22936"/>
    </source>
</evidence>
<protein>
    <recommendedName>
        <fullName evidence="1">Retrovirus-related Pol polyprotein from transposon TNT 1-94-like beta-barrel domain-containing protein</fullName>
    </recommendedName>
</protein>
<dbReference type="Proteomes" id="UP000765509">
    <property type="component" value="Unassembled WGS sequence"/>
</dbReference>
<accession>A0A9Q3HW95</accession>
<gene>
    <name evidence="2" type="ORF">O181_058262</name>
</gene>
<dbReference type="EMBL" id="AVOT02026719">
    <property type="protein sequence ID" value="MBW0518547.1"/>
    <property type="molecule type" value="Genomic_DNA"/>
</dbReference>
<evidence type="ECO:0000313" key="2">
    <source>
        <dbReference type="EMBL" id="MBW0518547.1"/>
    </source>
</evidence>
<name>A0A9Q3HW95_9BASI</name>